<sequence length="176" mass="17762">MRTIIAAHFQTQDECQQACSALQAAGFAAGRVSTFYANPPGQHAVIPSGGDRVVSPGAQDTPHGLAKGEVTGAAVGAALGAASIPLAGPVGPVLGGLVGAHVGSLYSFSELEEREASGPPPRPAGMLVAVAVADAEEGRAIALLRGQGAQQVERAEGTIEDGDWKDFNPLSVPQFV</sequence>
<dbReference type="Proteomes" id="UP000448575">
    <property type="component" value="Unassembled WGS sequence"/>
</dbReference>
<dbReference type="AlphaFoldDB" id="A0A6N9HF49"/>
<organism evidence="1 2">
    <name type="scientific">Pseudoduganella guangdongensis</name>
    <dbReference type="NCBI Taxonomy" id="2692179"/>
    <lineage>
        <taxon>Bacteria</taxon>
        <taxon>Pseudomonadati</taxon>
        <taxon>Pseudomonadota</taxon>
        <taxon>Betaproteobacteria</taxon>
        <taxon>Burkholderiales</taxon>
        <taxon>Oxalobacteraceae</taxon>
        <taxon>Telluria group</taxon>
        <taxon>Pseudoduganella</taxon>
    </lineage>
</organism>
<gene>
    <name evidence="1" type="ORF">GTP41_08085</name>
</gene>
<accession>A0A6N9HF49</accession>
<evidence type="ECO:0000313" key="2">
    <source>
        <dbReference type="Proteomes" id="UP000448575"/>
    </source>
</evidence>
<comment type="caution">
    <text evidence="1">The sequence shown here is derived from an EMBL/GenBank/DDBJ whole genome shotgun (WGS) entry which is preliminary data.</text>
</comment>
<reference evidence="1 2" key="1">
    <citation type="submission" date="2019-12" db="EMBL/GenBank/DDBJ databases">
        <title>Novel species isolated from a subtropical stream in China.</title>
        <authorList>
            <person name="Lu H."/>
        </authorList>
    </citation>
    <scope>NUCLEOTIDE SEQUENCE [LARGE SCALE GENOMIC DNA]</scope>
    <source>
        <strain evidence="1 2">DS3</strain>
    </source>
</reference>
<protein>
    <submittedName>
        <fullName evidence="1">Uncharacterized protein</fullName>
    </submittedName>
</protein>
<proteinExistence type="predicted"/>
<dbReference type="RefSeq" id="WP_161025066.1">
    <property type="nucleotide sequence ID" value="NZ_WWCJ01000005.1"/>
</dbReference>
<keyword evidence="2" id="KW-1185">Reference proteome</keyword>
<name>A0A6N9HF49_9BURK</name>
<dbReference type="EMBL" id="WWCJ01000005">
    <property type="protein sequence ID" value="MYN02060.1"/>
    <property type="molecule type" value="Genomic_DNA"/>
</dbReference>
<evidence type="ECO:0000313" key="1">
    <source>
        <dbReference type="EMBL" id="MYN02060.1"/>
    </source>
</evidence>